<feature type="domain" description="HTH lysR-type" evidence="5">
    <location>
        <begin position="23"/>
        <end position="72"/>
    </location>
</feature>
<dbReference type="PANTHER" id="PTHR30419:SF28">
    <property type="entry name" value="HTH-TYPE TRANSCRIPTIONAL REGULATOR BSDA"/>
    <property type="match status" value="1"/>
</dbReference>
<comment type="similarity">
    <text evidence="1">Belongs to the LysR transcriptional regulatory family.</text>
</comment>
<dbReference type="RefSeq" id="WP_340272938.1">
    <property type="nucleotide sequence ID" value="NZ_JBAKIA010000002.1"/>
</dbReference>
<dbReference type="InterPro" id="IPR036388">
    <property type="entry name" value="WH-like_DNA-bd_sf"/>
</dbReference>
<accession>A0ABU8TGT4</accession>
<keyword evidence="7" id="KW-1185">Reference proteome</keyword>
<dbReference type="SUPFAM" id="SSF46785">
    <property type="entry name" value="Winged helix' DNA-binding domain"/>
    <property type="match status" value="1"/>
</dbReference>
<protein>
    <submittedName>
        <fullName evidence="6">LysR family transcriptional regulator</fullName>
    </submittedName>
</protein>
<keyword evidence="3" id="KW-0238">DNA-binding</keyword>
<dbReference type="Pfam" id="PF03466">
    <property type="entry name" value="LysR_substrate"/>
    <property type="match status" value="1"/>
</dbReference>
<comment type="caution">
    <text evidence="6">The sequence shown here is derived from an EMBL/GenBank/DDBJ whole genome shotgun (WGS) entry which is preliminary data.</text>
</comment>
<evidence type="ECO:0000256" key="3">
    <source>
        <dbReference type="ARBA" id="ARBA00023125"/>
    </source>
</evidence>
<dbReference type="PANTHER" id="PTHR30419">
    <property type="entry name" value="HTH-TYPE TRANSCRIPTIONAL REGULATOR YBHD"/>
    <property type="match status" value="1"/>
</dbReference>
<proteinExistence type="inferred from homology"/>
<dbReference type="EMBL" id="JBAKIA010000002">
    <property type="protein sequence ID" value="MEJ8473362.1"/>
    <property type="molecule type" value="Genomic_DNA"/>
</dbReference>
<evidence type="ECO:0000256" key="2">
    <source>
        <dbReference type="ARBA" id="ARBA00023015"/>
    </source>
</evidence>
<dbReference type="InterPro" id="IPR050950">
    <property type="entry name" value="HTH-type_LysR_regulators"/>
</dbReference>
<dbReference type="InterPro" id="IPR005119">
    <property type="entry name" value="LysR_subst-bd"/>
</dbReference>
<gene>
    <name evidence="6" type="ORF">V6575_04630</name>
</gene>
<evidence type="ECO:0000313" key="7">
    <source>
        <dbReference type="Proteomes" id="UP001385499"/>
    </source>
</evidence>
<evidence type="ECO:0000256" key="1">
    <source>
        <dbReference type="ARBA" id="ARBA00009437"/>
    </source>
</evidence>
<dbReference type="CDD" id="cd05466">
    <property type="entry name" value="PBP2_LTTR_substrate"/>
    <property type="match status" value="1"/>
</dbReference>
<dbReference type="Pfam" id="PF00126">
    <property type="entry name" value="HTH_1"/>
    <property type="match status" value="1"/>
</dbReference>
<sequence length="305" mass="33197">MNSDKSIPKDLFGDIPASVARGLHRVETTGSVSDAARSLGISQPALSKGIAQLEKRLKLPLLRRGTRPLTLTEEGRTIALYAVKMDQLRANTLHELEEVRRNLKGVVRVGSFGASASTHILPRLLKAFSAKHSEIGLEVYEYTDQDVLEALREGLVDCAVLSDPPQEELDVLPIASDRLVALLPETHPLTLKANLTAKELASLPFILTKGGSAPQVLQWFANSGQVPRIHHQIMQVSSIVASVRAGLGISVIAELAVPSWISGVTACPLHPPARRQIFFARPQAALRSSIAELFWKYCESCDFGH</sequence>
<evidence type="ECO:0000256" key="4">
    <source>
        <dbReference type="ARBA" id="ARBA00023163"/>
    </source>
</evidence>
<name>A0ABU8TGT4_9HYPH</name>
<evidence type="ECO:0000259" key="5">
    <source>
        <dbReference type="PROSITE" id="PS50931"/>
    </source>
</evidence>
<dbReference type="InterPro" id="IPR036390">
    <property type="entry name" value="WH_DNA-bd_sf"/>
</dbReference>
<dbReference type="PROSITE" id="PS50931">
    <property type="entry name" value="HTH_LYSR"/>
    <property type="match status" value="1"/>
</dbReference>
<dbReference type="Proteomes" id="UP001385499">
    <property type="component" value="Unassembled WGS sequence"/>
</dbReference>
<keyword evidence="4" id="KW-0804">Transcription</keyword>
<dbReference type="Gene3D" id="3.40.190.290">
    <property type="match status" value="1"/>
</dbReference>
<keyword evidence="2" id="KW-0805">Transcription regulation</keyword>
<dbReference type="Gene3D" id="1.10.10.10">
    <property type="entry name" value="Winged helix-like DNA-binding domain superfamily/Winged helix DNA-binding domain"/>
    <property type="match status" value="1"/>
</dbReference>
<evidence type="ECO:0000313" key="6">
    <source>
        <dbReference type="EMBL" id="MEJ8473362.1"/>
    </source>
</evidence>
<reference evidence="6 7" key="1">
    <citation type="submission" date="2024-02" db="EMBL/GenBank/DDBJ databases">
        <title>Roseibium algae sp. nov., isolated from marine alga (Grateloupia sp.), showing potential in myo-inositol conversion.</title>
        <authorList>
            <person name="Wang Y."/>
        </authorList>
    </citation>
    <scope>NUCLEOTIDE SEQUENCE [LARGE SCALE GENOMIC DNA]</scope>
    <source>
        <strain evidence="6 7">H3510</strain>
    </source>
</reference>
<dbReference type="PRINTS" id="PR00039">
    <property type="entry name" value="HTHLYSR"/>
</dbReference>
<dbReference type="InterPro" id="IPR000847">
    <property type="entry name" value="LysR_HTH_N"/>
</dbReference>
<dbReference type="SUPFAM" id="SSF53850">
    <property type="entry name" value="Periplasmic binding protein-like II"/>
    <property type="match status" value="1"/>
</dbReference>
<organism evidence="6 7">
    <name type="scientific">Roseibium algae</name>
    <dbReference type="NCBI Taxonomy" id="3123038"/>
    <lineage>
        <taxon>Bacteria</taxon>
        <taxon>Pseudomonadati</taxon>
        <taxon>Pseudomonadota</taxon>
        <taxon>Alphaproteobacteria</taxon>
        <taxon>Hyphomicrobiales</taxon>
        <taxon>Stappiaceae</taxon>
        <taxon>Roseibium</taxon>
    </lineage>
</organism>